<evidence type="ECO:0000313" key="3">
    <source>
        <dbReference type="Proteomes" id="UP000218334"/>
    </source>
</evidence>
<keyword evidence="3" id="KW-1185">Reference proteome</keyword>
<dbReference type="EMBL" id="KZ293480">
    <property type="protein sequence ID" value="PBK60943.1"/>
    <property type="molecule type" value="Genomic_DNA"/>
</dbReference>
<gene>
    <name evidence="2" type="ORF">ARMSODRAFT_1026032</name>
</gene>
<evidence type="ECO:0000313" key="2">
    <source>
        <dbReference type="EMBL" id="PBK60943.1"/>
    </source>
</evidence>
<protein>
    <submittedName>
        <fullName evidence="2">Uncharacterized protein</fullName>
    </submittedName>
</protein>
<feature type="compositionally biased region" description="Polar residues" evidence="1">
    <location>
        <begin position="148"/>
        <end position="168"/>
    </location>
</feature>
<name>A0A2H3BAT4_9AGAR</name>
<organism evidence="2 3">
    <name type="scientific">Armillaria solidipes</name>
    <dbReference type="NCBI Taxonomy" id="1076256"/>
    <lineage>
        <taxon>Eukaryota</taxon>
        <taxon>Fungi</taxon>
        <taxon>Dikarya</taxon>
        <taxon>Basidiomycota</taxon>
        <taxon>Agaricomycotina</taxon>
        <taxon>Agaricomycetes</taxon>
        <taxon>Agaricomycetidae</taxon>
        <taxon>Agaricales</taxon>
        <taxon>Marasmiineae</taxon>
        <taxon>Physalacriaceae</taxon>
        <taxon>Armillaria</taxon>
    </lineage>
</organism>
<evidence type="ECO:0000256" key="1">
    <source>
        <dbReference type="SAM" id="MobiDB-lite"/>
    </source>
</evidence>
<sequence>MKTQLKNVIHEFEEKHRRNVGKGDFTGLFRRAYKQAFDPETIKAAFCMTGVHPFNGNVISDQQMKPSESTSIKGAFPLLQPSPVHAVIAAFHHYKPTTFDLDPDNHIEIQDSSRISNEDWLSSPISRDGLPAPASFPTFGSPSHGLSVLSNSPSLDNAGSRTQPSTPLQRVRDLNIDPSLYTPSKHMRMMTSALSLTSSGSFLIQPTVKVTSLHSIPSPVLEGPPTLRQPDWR</sequence>
<dbReference type="STRING" id="1076256.A0A2H3BAT4"/>
<dbReference type="AlphaFoldDB" id="A0A2H3BAT4"/>
<proteinExistence type="predicted"/>
<accession>A0A2H3BAT4</accession>
<reference evidence="3" key="1">
    <citation type="journal article" date="2017" name="Nat. Ecol. Evol.">
        <title>Genome expansion and lineage-specific genetic innovations in the forest pathogenic fungi Armillaria.</title>
        <authorList>
            <person name="Sipos G."/>
            <person name="Prasanna A.N."/>
            <person name="Walter M.C."/>
            <person name="O'Connor E."/>
            <person name="Balint B."/>
            <person name="Krizsan K."/>
            <person name="Kiss B."/>
            <person name="Hess J."/>
            <person name="Varga T."/>
            <person name="Slot J."/>
            <person name="Riley R."/>
            <person name="Boka B."/>
            <person name="Rigling D."/>
            <person name="Barry K."/>
            <person name="Lee J."/>
            <person name="Mihaltcheva S."/>
            <person name="LaButti K."/>
            <person name="Lipzen A."/>
            <person name="Waldron R."/>
            <person name="Moloney N.M."/>
            <person name="Sperisen C."/>
            <person name="Kredics L."/>
            <person name="Vagvoelgyi C."/>
            <person name="Patrignani A."/>
            <person name="Fitzpatrick D."/>
            <person name="Nagy I."/>
            <person name="Doyle S."/>
            <person name="Anderson J.B."/>
            <person name="Grigoriev I.V."/>
            <person name="Gueldener U."/>
            <person name="Muensterkoetter M."/>
            <person name="Nagy L.G."/>
        </authorList>
    </citation>
    <scope>NUCLEOTIDE SEQUENCE [LARGE SCALE GENOMIC DNA]</scope>
    <source>
        <strain evidence="3">28-4</strain>
    </source>
</reference>
<dbReference type="Proteomes" id="UP000218334">
    <property type="component" value="Unassembled WGS sequence"/>
</dbReference>
<feature type="region of interest" description="Disordered" evidence="1">
    <location>
        <begin position="147"/>
        <end position="168"/>
    </location>
</feature>